<feature type="transmembrane region" description="Helical" evidence="2">
    <location>
        <begin position="65"/>
        <end position="88"/>
    </location>
</feature>
<organism evidence="4 5">
    <name type="scientific">Hymenobacter ruricola</name>
    <dbReference type="NCBI Taxonomy" id="2791023"/>
    <lineage>
        <taxon>Bacteria</taxon>
        <taxon>Pseudomonadati</taxon>
        <taxon>Bacteroidota</taxon>
        <taxon>Cytophagia</taxon>
        <taxon>Cytophagales</taxon>
        <taxon>Hymenobacteraceae</taxon>
        <taxon>Hymenobacter</taxon>
    </lineage>
</organism>
<dbReference type="Pfam" id="PF00892">
    <property type="entry name" value="EamA"/>
    <property type="match status" value="1"/>
</dbReference>
<dbReference type="PANTHER" id="PTHR22911">
    <property type="entry name" value="ACYL-MALONYL CONDENSING ENZYME-RELATED"/>
    <property type="match status" value="1"/>
</dbReference>
<reference evidence="4 5" key="1">
    <citation type="submission" date="2020-11" db="EMBL/GenBank/DDBJ databases">
        <authorList>
            <person name="Kim M.K."/>
        </authorList>
    </citation>
    <scope>NUCLEOTIDE SEQUENCE [LARGE SCALE GENOMIC DNA]</scope>
    <source>
        <strain evidence="4 5">BT662</strain>
    </source>
</reference>
<dbReference type="Proteomes" id="UP000618931">
    <property type="component" value="Unassembled WGS sequence"/>
</dbReference>
<protein>
    <submittedName>
        <fullName evidence="4">EamA family transporter</fullName>
    </submittedName>
</protein>
<feature type="compositionally biased region" description="Basic and acidic residues" evidence="1">
    <location>
        <begin position="144"/>
        <end position="153"/>
    </location>
</feature>
<evidence type="ECO:0000313" key="5">
    <source>
        <dbReference type="Proteomes" id="UP000618931"/>
    </source>
</evidence>
<feature type="domain" description="EamA" evidence="3">
    <location>
        <begin position="1"/>
        <end position="136"/>
    </location>
</feature>
<keyword evidence="2" id="KW-1133">Transmembrane helix</keyword>
<dbReference type="PANTHER" id="PTHR22911:SF137">
    <property type="entry name" value="SOLUTE CARRIER FAMILY 35 MEMBER G2-RELATED"/>
    <property type="match status" value="1"/>
</dbReference>
<feature type="compositionally biased region" description="Polar residues" evidence="1">
    <location>
        <begin position="156"/>
        <end position="167"/>
    </location>
</feature>
<feature type="transmembrane region" description="Helical" evidence="2">
    <location>
        <begin position="120"/>
        <end position="138"/>
    </location>
</feature>
<accession>A0ABS0I576</accession>
<proteinExistence type="predicted"/>
<dbReference type="InterPro" id="IPR000620">
    <property type="entry name" value="EamA_dom"/>
</dbReference>
<gene>
    <name evidence="4" type="ORF">I2H31_11515</name>
</gene>
<evidence type="ECO:0000256" key="1">
    <source>
        <dbReference type="SAM" id="MobiDB-lite"/>
    </source>
</evidence>
<evidence type="ECO:0000259" key="3">
    <source>
        <dbReference type="Pfam" id="PF00892"/>
    </source>
</evidence>
<dbReference type="EMBL" id="JADQDM010000004">
    <property type="protein sequence ID" value="MBF9221732.1"/>
    <property type="molecule type" value="Genomic_DNA"/>
</dbReference>
<keyword evidence="5" id="KW-1185">Reference proteome</keyword>
<comment type="caution">
    <text evidence="4">The sequence shown here is derived from an EMBL/GenBank/DDBJ whole genome shotgun (WGS) entry which is preliminary data.</text>
</comment>
<sequence>MWVILALMAALVSATVVTLSKAGIKNVPPSLAFAIQAVLIIIVSWGTVLWQNLLPDLGKIERKSWIFLIAAGILTAASSLLSFRALSIGDASRVSPLTNVALVFSVTLAAIFLKEKLTWQVMLGAGLMASGALLIAFAKPVEKPEDAGKKNGRPETGTTIYESKSAA</sequence>
<feature type="transmembrane region" description="Helical" evidence="2">
    <location>
        <begin position="32"/>
        <end position="53"/>
    </location>
</feature>
<evidence type="ECO:0000313" key="4">
    <source>
        <dbReference type="EMBL" id="MBF9221732.1"/>
    </source>
</evidence>
<dbReference type="RefSeq" id="WP_196293175.1">
    <property type="nucleotide sequence ID" value="NZ_JADQDM010000004.1"/>
</dbReference>
<feature type="region of interest" description="Disordered" evidence="1">
    <location>
        <begin position="144"/>
        <end position="167"/>
    </location>
</feature>
<dbReference type="InterPro" id="IPR037185">
    <property type="entry name" value="EmrE-like"/>
</dbReference>
<name>A0ABS0I576_9BACT</name>
<keyword evidence="2" id="KW-0812">Transmembrane</keyword>
<dbReference type="SUPFAM" id="SSF103481">
    <property type="entry name" value="Multidrug resistance efflux transporter EmrE"/>
    <property type="match status" value="1"/>
</dbReference>
<keyword evidence="2" id="KW-0472">Membrane</keyword>
<dbReference type="Gene3D" id="1.10.3730.20">
    <property type="match status" value="1"/>
</dbReference>
<feature type="transmembrane region" description="Helical" evidence="2">
    <location>
        <begin position="94"/>
        <end position="113"/>
    </location>
</feature>
<evidence type="ECO:0000256" key="2">
    <source>
        <dbReference type="SAM" id="Phobius"/>
    </source>
</evidence>